<feature type="region of interest" description="Disordered" evidence="11">
    <location>
        <begin position="145"/>
        <end position="175"/>
    </location>
</feature>
<evidence type="ECO:0000256" key="10">
    <source>
        <dbReference type="ARBA" id="ARBA00023136"/>
    </source>
</evidence>
<dbReference type="GO" id="GO:0006886">
    <property type="term" value="P:intracellular protein transport"/>
    <property type="evidence" value="ECO:0007669"/>
    <property type="project" value="InterPro"/>
</dbReference>
<dbReference type="Proteomes" id="UP000242715">
    <property type="component" value="Unassembled WGS sequence"/>
</dbReference>
<reference evidence="14" key="1">
    <citation type="journal article" date="2017" name="Front. Plant Sci.">
        <title>Climate Clever Clovers: New Paradigm to Reduce the Environmental Footprint of Ruminants by Breeding Low Methanogenic Forages Utilizing Haplotype Variation.</title>
        <authorList>
            <person name="Kaur P."/>
            <person name="Appels R."/>
            <person name="Bayer P.E."/>
            <person name="Keeble-Gagnere G."/>
            <person name="Wang J."/>
            <person name="Hirakawa H."/>
            <person name="Shirasawa K."/>
            <person name="Vercoe P."/>
            <person name="Stefanova K."/>
            <person name="Durmic Z."/>
            <person name="Nichols P."/>
            <person name="Revell C."/>
            <person name="Isobe S.N."/>
            <person name="Edwards D."/>
            <person name="Erskine W."/>
        </authorList>
    </citation>
    <scope>NUCLEOTIDE SEQUENCE [LARGE SCALE GENOMIC DNA]</scope>
    <source>
        <strain evidence="14">cv. Daliak</strain>
    </source>
</reference>
<proteinExistence type="predicted"/>
<name>A0A2Z6MWP6_TRISU</name>
<evidence type="ECO:0000256" key="7">
    <source>
        <dbReference type="ARBA" id="ARBA00022892"/>
    </source>
</evidence>
<comment type="subcellular location">
    <subcellularLocation>
        <location evidence="2">Cytoplasm</location>
    </subcellularLocation>
    <subcellularLocation>
        <location evidence="1">Golgi apparatus membrane</location>
        <topology evidence="1">Peripheral membrane protein</topology>
        <orientation evidence="1">Cytoplasmic side</orientation>
    </subcellularLocation>
</comment>
<keyword evidence="8" id="KW-0653">Protein transport</keyword>
<dbReference type="OrthoDB" id="1718556at2759"/>
<evidence type="ECO:0000256" key="11">
    <source>
        <dbReference type="SAM" id="MobiDB-lite"/>
    </source>
</evidence>
<evidence type="ECO:0000256" key="3">
    <source>
        <dbReference type="ARBA" id="ARBA00022448"/>
    </source>
</evidence>
<evidence type="ECO:0000313" key="13">
    <source>
        <dbReference type="EMBL" id="GAU21040.1"/>
    </source>
</evidence>
<keyword evidence="9" id="KW-0333">Golgi apparatus</keyword>
<dbReference type="Gene3D" id="1.25.40.470">
    <property type="match status" value="1"/>
</dbReference>
<evidence type="ECO:0000256" key="9">
    <source>
        <dbReference type="ARBA" id="ARBA00023034"/>
    </source>
</evidence>
<feature type="domain" description="Coatomer alpha subunit C-terminal" evidence="12">
    <location>
        <begin position="95"/>
        <end position="175"/>
    </location>
</feature>
<gene>
    <name evidence="13" type="ORF">TSUD_132520</name>
</gene>
<dbReference type="InterPro" id="IPR010714">
    <property type="entry name" value="Coatomer_asu_C"/>
</dbReference>
<keyword evidence="7" id="KW-0931">ER-Golgi transport</keyword>
<evidence type="ECO:0000256" key="4">
    <source>
        <dbReference type="ARBA" id="ARBA00022490"/>
    </source>
</evidence>
<dbReference type="AlphaFoldDB" id="A0A2Z6MWP6"/>
<evidence type="ECO:0000256" key="1">
    <source>
        <dbReference type="ARBA" id="ARBA00004255"/>
    </source>
</evidence>
<sequence length="181" mass="19575">MLKIAEVKNDVMGQFHNALYMGDIRERVKILENVGHLPLAYITASTHGLHDVAERLAAELGDNVPSLPEGKVPSLLIPPSPVLCCGDWPLLRVMRGIFDGGFSNADQDAEDDELVDAAGDWVEGLDDMVDGFPNGDVAAMLEDGEGAEDGDEEGGWDLEDLELPPEADTPKASVSTRCWQF</sequence>
<keyword evidence="5" id="KW-0853">WD repeat</keyword>
<dbReference type="GO" id="GO:0000139">
    <property type="term" value="C:Golgi membrane"/>
    <property type="evidence" value="ECO:0007669"/>
    <property type="project" value="UniProtKB-SubCell"/>
</dbReference>
<organism evidence="13 14">
    <name type="scientific">Trifolium subterraneum</name>
    <name type="common">Subterranean clover</name>
    <dbReference type="NCBI Taxonomy" id="3900"/>
    <lineage>
        <taxon>Eukaryota</taxon>
        <taxon>Viridiplantae</taxon>
        <taxon>Streptophyta</taxon>
        <taxon>Embryophyta</taxon>
        <taxon>Tracheophyta</taxon>
        <taxon>Spermatophyta</taxon>
        <taxon>Magnoliopsida</taxon>
        <taxon>eudicotyledons</taxon>
        <taxon>Gunneridae</taxon>
        <taxon>Pentapetalae</taxon>
        <taxon>rosids</taxon>
        <taxon>fabids</taxon>
        <taxon>Fabales</taxon>
        <taxon>Fabaceae</taxon>
        <taxon>Papilionoideae</taxon>
        <taxon>50 kb inversion clade</taxon>
        <taxon>NPAAA clade</taxon>
        <taxon>Hologalegina</taxon>
        <taxon>IRL clade</taxon>
        <taxon>Trifolieae</taxon>
        <taxon>Trifolium</taxon>
    </lineage>
</organism>
<keyword evidence="10" id="KW-0472">Membrane</keyword>
<evidence type="ECO:0000256" key="8">
    <source>
        <dbReference type="ARBA" id="ARBA00022927"/>
    </source>
</evidence>
<keyword evidence="14" id="KW-1185">Reference proteome</keyword>
<dbReference type="GO" id="GO:0016192">
    <property type="term" value="P:vesicle-mediated transport"/>
    <property type="evidence" value="ECO:0007669"/>
    <property type="project" value="UniProtKB-KW"/>
</dbReference>
<dbReference type="GO" id="GO:0005198">
    <property type="term" value="F:structural molecule activity"/>
    <property type="evidence" value="ECO:0007669"/>
    <property type="project" value="InterPro"/>
</dbReference>
<evidence type="ECO:0000256" key="5">
    <source>
        <dbReference type="ARBA" id="ARBA00022574"/>
    </source>
</evidence>
<protein>
    <recommendedName>
        <fullName evidence="12">Coatomer alpha subunit C-terminal domain-containing protein</fullName>
    </recommendedName>
</protein>
<evidence type="ECO:0000259" key="12">
    <source>
        <dbReference type="Pfam" id="PF06957"/>
    </source>
</evidence>
<dbReference type="Pfam" id="PF06957">
    <property type="entry name" value="COPI_C"/>
    <property type="match status" value="1"/>
</dbReference>
<evidence type="ECO:0000256" key="2">
    <source>
        <dbReference type="ARBA" id="ARBA00004496"/>
    </source>
</evidence>
<dbReference type="FunFam" id="1.25.40.470:FF:000002">
    <property type="entry name" value="Coatomer subunit alpha"/>
    <property type="match status" value="1"/>
</dbReference>
<dbReference type="EMBL" id="DF973224">
    <property type="protein sequence ID" value="GAU21040.1"/>
    <property type="molecule type" value="Genomic_DNA"/>
</dbReference>
<evidence type="ECO:0000313" key="14">
    <source>
        <dbReference type="Proteomes" id="UP000242715"/>
    </source>
</evidence>
<keyword evidence="4" id="KW-0963">Cytoplasm</keyword>
<evidence type="ECO:0000256" key="6">
    <source>
        <dbReference type="ARBA" id="ARBA00022737"/>
    </source>
</evidence>
<feature type="compositionally biased region" description="Acidic residues" evidence="11">
    <location>
        <begin position="145"/>
        <end position="165"/>
    </location>
</feature>
<keyword evidence="6" id="KW-0677">Repeat</keyword>
<keyword evidence="3" id="KW-0813">Transport</keyword>
<dbReference type="GO" id="GO:0030126">
    <property type="term" value="C:COPI vesicle coat"/>
    <property type="evidence" value="ECO:0007669"/>
    <property type="project" value="InterPro"/>
</dbReference>
<accession>A0A2Z6MWP6</accession>